<sequence>MSAETKVIEDLAKRLAEAEEKIHKLEMETYVLRQAIYQGVNLSVAGLSLATSASAGEKDELNDAKNTMQSVLSWIRGYVTSNREIGSPIEDDSDAE</sequence>
<gene>
    <name evidence="2" type="ORF">OA50_04265</name>
</gene>
<keyword evidence="3" id="KW-1185">Reference proteome</keyword>
<dbReference type="EMBL" id="JSUQ01000019">
    <property type="protein sequence ID" value="KHQ51232.1"/>
    <property type="molecule type" value="Genomic_DNA"/>
</dbReference>
<proteinExistence type="predicted"/>
<keyword evidence="1" id="KW-0175">Coiled coil</keyword>
<dbReference type="AlphaFoldDB" id="A0A0B3RT81"/>
<reference evidence="2 3" key="1">
    <citation type="submission" date="2014-10" db="EMBL/GenBank/DDBJ databases">
        <title>Genome sequence of Ponticoccus sp. strain UMTAT08 isolated from clonal culture of toxic dinoflagellate Alexandrium tamiyavanichii.</title>
        <authorList>
            <person name="Gan H.Y."/>
            <person name="Muhd D.-D."/>
            <person name="Mohd Noor M.E."/>
            <person name="Yeong Y.S."/>
            <person name="Usup G."/>
        </authorList>
    </citation>
    <scope>NUCLEOTIDE SEQUENCE [LARGE SCALE GENOMIC DNA]</scope>
    <source>
        <strain evidence="2 3">UMTAT08</strain>
    </source>
</reference>
<evidence type="ECO:0000313" key="3">
    <source>
        <dbReference type="Proteomes" id="UP000030960"/>
    </source>
</evidence>
<feature type="coiled-coil region" evidence="1">
    <location>
        <begin position="1"/>
        <end position="35"/>
    </location>
</feature>
<organism evidence="2 3">
    <name type="scientific">Mameliella alba</name>
    <dbReference type="NCBI Taxonomy" id="561184"/>
    <lineage>
        <taxon>Bacteria</taxon>
        <taxon>Pseudomonadati</taxon>
        <taxon>Pseudomonadota</taxon>
        <taxon>Alphaproteobacteria</taxon>
        <taxon>Rhodobacterales</taxon>
        <taxon>Roseobacteraceae</taxon>
        <taxon>Mameliella</taxon>
    </lineage>
</organism>
<name>A0A0B3RT81_9RHOB</name>
<protein>
    <submittedName>
        <fullName evidence="2">Uncharacterized protein</fullName>
    </submittedName>
</protein>
<evidence type="ECO:0000256" key="1">
    <source>
        <dbReference type="SAM" id="Coils"/>
    </source>
</evidence>
<dbReference type="Proteomes" id="UP000030960">
    <property type="component" value="Unassembled WGS sequence"/>
</dbReference>
<evidence type="ECO:0000313" key="2">
    <source>
        <dbReference type="EMBL" id="KHQ51232.1"/>
    </source>
</evidence>
<accession>A0A0B3RT81</accession>
<dbReference type="RefSeq" id="WP_043145000.1">
    <property type="nucleotide sequence ID" value="NZ_JSUQ01000019.1"/>
</dbReference>
<comment type="caution">
    <text evidence="2">The sequence shown here is derived from an EMBL/GenBank/DDBJ whole genome shotgun (WGS) entry which is preliminary data.</text>
</comment>